<evidence type="ECO:0000313" key="3">
    <source>
        <dbReference type="Proteomes" id="UP000029452"/>
    </source>
</evidence>
<dbReference type="Proteomes" id="UP000029452">
    <property type="component" value="Unassembled WGS sequence"/>
</dbReference>
<proteinExistence type="predicted"/>
<feature type="region of interest" description="Disordered" evidence="1">
    <location>
        <begin position="1"/>
        <end position="25"/>
    </location>
</feature>
<reference evidence="2 3" key="1">
    <citation type="submission" date="2014-06" db="EMBL/GenBank/DDBJ databases">
        <title>Draft genome sequence of iron oxidizing acidophile Leptospirillum ferriphilum DSM14647.</title>
        <authorList>
            <person name="Cardenas J.P."/>
            <person name="Lazcano M."/>
            <person name="Ossandon F.J."/>
            <person name="Corbett M."/>
            <person name="Holmes D.S."/>
            <person name="Watkin E."/>
        </authorList>
    </citation>
    <scope>NUCLEOTIDE SEQUENCE [LARGE SCALE GENOMIC DNA]</scope>
    <source>
        <strain evidence="2 3">DSM 14647</strain>
    </source>
</reference>
<gene>
    <name evidence="2" type="ORF">LptCag_1595</name>
</gene>
<organism evidence="2 3">
    <name type="scientific">Leptospirillum ferriphilum</name>
    <dbReference type="NCBI Taxonomy" id="178606"/>
    <lineage>
        <taxon>Bacteria</taxon>
        <taxon>Pseudomonadati</taxon>
        <taxon>Nitrospirota</taxon>
        <taxon>Nitrospiria</taxon>
        <taxon>Nitrospirales</taxon>
        <taxon>Nitrospiraceae</taxon>
        <taxon>Leptospirillum</taxon>
    </lineage>
</organism>
<comment type="caution">
    <text evidence="2">The sequence shown here is derived from an EMBL/GenBank/DDBJ whole genome shotgun (WGS) entry which is preliminary data.</text>
</comment>
<dbReference type="AlphaFoldDB" id="A0A094WBJ6"/>
<dbReference type="PATRIC" id="fig|178606.4.peg.1601"/>
<sequence>MPGNFGKTILSGVSGNRKAGKRGGEVKDMRTALSITGVIATAWTMMFSPGAISFADNMPALPGFPPDAPVSVQKMGEESPLSPATVKKRQMIQGYSSAKKGNGKVSGKTQSLPRMIPPKNGTDVSMEAPVLQKDDEFLREIMQKRKLIYMTRLDMELKKMSMIGSPDRNNMRPNPFPRPNFFPGFSPPKPQQKIVEKKEPRMKIVGSSGNRVILQWDGYTRRLRVGESWHHWVVVRKGEKLGIRKEEARSENSSSGSRESGEGKSSSGKHSLQTIGRASSGGPSGVGSDIHLVSTSHFYARVIFDGTERELATGSTVDGWEVESIGDGSIVLKNMASGKNKTIYSERSNPLVPGGPYSGMPQSPFPGVMPTGPQIPQPIQGQARGY</sequence>
<name>A0A094WBJ6_9BACT</name>
<protein>
    <submittedName>
        <fullName evidence="2">Uncharacterized protein</fullName>
    </submittedName>
</protein>
<evidence type="ECO:0000313" key="2">
    <source>
        <dbReference type="EMBL" id="KGA93885.1"/>
    </source>
</evidence>
<evidence type="ECO:0000256" key="1">
    <source>
        <dbReference type="SAM" id="MobiDB-lite"/>
    </source>
</evidence>
<dbReference type="EMBL" id="JPGK01000005">
    <property type="protein sequence ID" value="KGA93885.1"/>
    <property type="molecule type" value="Genomic_DNA"/>
</dbReference>
<accession>A0A094WBJ6</accession>
<feature type="compositionally biased region" description="Low complexity" evidence="1">
    <location>
        <begin position="251"/>
        <end position="271"/>
    </location>
</feature>
<feature type="region of interest" description="Disordered" evidence="1">
    <location>
        <begin position="95"/>
        <end position="125"/>
    </location>
</feature>
<feature type="region of interest" description="Disordered" evidence="1">
    <location>
        <begin position="244"/>
        <end position="287"/>
    </location>
</feature>